<organism evidence="2 3">
    <name type="scientific">Bursaphelenchus xylophilus</name>
    <name type="common">Pinewood nematode worm</name>
    <name type="synonym">Aphelenchoides xylophilus</name>
    <dbReference type="NCBI Taxonomy" id="6326"/>
    <lineage>
        <taxon>Eukaryota</taxon>
        <taxon>Metazoa</taxon>
        <taxon>Ecdysozoa</taxon>
        <taxon>Nematoda</taxon>
        <taxon>Chromadorea</taxon>
        <taxon>Rhabditida</taxon>
        <taxon>Tylenchina</taxon>
        <taxon>Tylenchomorpha</taxon>
        <taxon>Aphelenchoidea</taxon>
        <taxon>Aphelenchoididae</taxon>
        <taxon>Bursaphelenchus</taxon>
    </lineage>
</organism>
<dbReference type="AlphaFoldDB" id="A0A1I7SA23"/>
<reference evidence="3" key="1">
    <citation type="submission" date="2016-11" db="UniProtKB">
        <authorList>
            <consortium name="WormBaseParasite"/>
        </authorList>
    </citation>
    <scope>IDENTIFICATION</scope>
</reference>
<sequence>MPAGVRLVVVLNLVVGLSYSITSTKKPLRWRSRDNLRALSSERAAVFRFPNKEFEKHLNTKIPHFASDEQRHCRQASIIIVAKNRTLLFIYFHCTAKKALLNHPHPPNPCFSCKTPKNYLFRLRNPHVSLFCLPPSLHVMFGRRRKSDLNRAKFAFNGDKSEIRPAKRRAAVCSDAFCSIVARYRGL</sequence>
<evidence type="ECO:0000256" key="1">
    <source>
        <dbReference type="SAM" id="SignalP"/>
    </source>
</evidence>
<dbReference type="Proteomes" id="UP000095284">
    <property type="component" value="Unplaced"/>
</dbReference>
<keyword evidence="1" id="KW-0732">Signal</keyword>
<accession>A0A1I7SA23</accession>
<feature type="signal peptide" evidence="1">
    <location>
        <begin position="1"/>
        <end position="20"/>
    </location>
</feature>
<evidence type="ECO:0000313" key="2">
    <source>
        <dbReference type="Proteomes" id="UP000095284"/>
    </source>
</evidence>
<dbReference type="WBParaSite" id="BXY_0987000.1">
    <property type="protein sequence ID" value="BXY_0987000.1"/>
    <property type="gene ID" value="BXY_0987000"/>
</dbReference>
<feature type="chain" id="PRO_5009305722" evidence="1">
    <location>
        <begin position="21"/>
        <end position="187"/>
    </location>
</feature>
<proteinExistence type="predicted"/>
<evidence type="ECO:0000313" key="3">
    <source>
        <dbReference type="WBParaSite" id="BXY_0987000.1"/>
    </source>
</evidence>
<name>A0A1I7SA23_BURXY</name>
<protein>
    <submittedName>
        <fullName evidence="3">Secreted protein</fullName>
    </submittedName>
</protein>